<accession>A0A2C6KL10</accession>
<dbReference type="GO" id="GO:0005730">
    <property type="term" value="C:nucleolus"/>
    <property type="evidence" value="ECO:0007669"/>
    <property type="project" value="TreeGrafter"/>
</dbReference>
<evidence type="ECO:0000256" key="5">
    <source>
        <dbReference type="SAM" id="MobiDB-lite"/>
    </source>
</evidence>
<keyword evidence="3" id="KW-0347">Helicase</keyword>
<evidence type="ECO:0000256" key="4">
    <source>
        <dbReference type="ARBA" id="ARBA00022840"/>
    </source>
</evidence>
<dbReference type="InterPro" id="IPR007502">
    <property type="entry name" value="Helicase-assoc_dom"/>
</dbReference>
<dbReference type="Proteomes" id="UP000221165">
    <property type="component" value="Unassembled WGS sequence"/>
</dbReference>
<dbReference type="EMBL" id="MIGC01005271">
    <property type="protein sequence ID" value="PHJ17104.1"/>
    <property type="molecule type" value="Genomic_DNA"/>
</dbReference>
<feature type="compositionally biased region" description="Basic and acidic residues" evidence="5">
    <location>
        <begin position="110"/>
        <end position="122"/>
    </location>
</feature>
<dbReference type="GO" id="GO:0016787">
    <property type="term" value="F:hydrolase activity"/>
    <property type="evidence" value="ECO:0007669"/>
    <property type="project" value="UniProtKB-KW"/>
</dbReference>
<feature type="compositionally biased region" description="Acidic residues" evidence="5">
    <location>
        <begin position="123"/>
        <end position="134"/>
    </location>
</feature>
<keyword evidence="4" id="KW-0067">ATP-binding</keyword>
<dbReference type="GO" id="GO:0005524">
    <property type="term" value="F:ATP binding"/>
    <property type="evidence" value="ECO:0007669"/>
    <property type="project" value="UniProtKB-KW"/>
</dbReference>
<evidence type="ECO:0000313" key="7">
    <source>
        <dbReference type="EMBL" id="PHJ17104.1"/>
    </source>
</evidence>
<keyword evidence="2" id="KW-0378">Hydrolase</keyword>
<dbReference type="GO" id="GO:0004386">
    <property type="term" value="F:helicase activity"/>
    <property type="evidence" value="ECO:0007669"/>
    <property type="project" value="UniProtKB-KW"/>
</dbReference>
<dbReference type="SUPFAM" id="SSF52540">
    <property type="entry name" value="P-loop containing nucleoside triphosphate hydrolases"/>
    <property type="match status" value="1"/>
</dbReference>
<dbReference type="SMART" id="SM00490">
    <property type="entry name" value="HELICc"/>
    <property type="match status" value="1"/>
</dbReference>
<evidence type="ECO:0000259" key="6">
    <source>
        <dbReference type="PROSITE" id="PS51194"/>
    </source>
</evidence>
<evidence type="ECO:0000256" key="1">
    <source>
        <dbReference type="ARBA" id="ARBA00022741"/>
    </source>
</evidence>
<comment type="caution">
    <text evidence="7">The sequence shown here is derived from an EMBL/GenBank/DDBJ whole genome shotgun (WGS) entry which is preliminary data.</text>
</comment>
<feature type="region of interest" description="Disordered" evidence="5">
    <location>
        <begin position="663"/>
        <end position="696"/>
    </location>
</feature>
<dbReference type="CDD" id="cd18791">
    <property type="entry name" value="SF2_C_RHA"/>
    <property type="match status" value="1"/>
</dbReference>
<dbReference type="SMART" id="SM00847">
    <property type="entry name" value="HA2"/>
    <property type="match status" value="1"/>
</dbReference>
<dbReference type="InterPro" id="IPR027417">
    <property type="entry name" value="P-loop_NTPase"/>
</dbReference>
<dbReference type="GO" id="GO:0003723">
    <property type="term" value="F:RNA binding"/>
    <property type="evidence" value="ECO:0007669"/>
    <property type="project" value="TreeGrafter"/>
</dbReference>
<feature type="non-terminal residue" evidence="7">
    <location>
        <position position="696"/>
    </location>
</feature>
<evidence type="ECO:0000313" key="8">
    <source>
        <dbReference type="Proteomes" id="UP000221165"/>
    </source>
</evidence>
<organism evidence="7 8">
    <name type="scientific">Cystoisospora suis</name>
    <dbReference type="NCBI Taxonomy" id="483139"/>
    <lineage>
        <taxon>Eukaryota</taxon>
        <taxon>Sar</taxon>
        <taxon>Alveolata</taxon>
        <taxon>Apicomplexa</taxon>
        <taxon>Conoidasida</taxon>
        <taxon>Coccidia</taxon>
        <taxon>Eucoccidiorida</taxon>
        <taxon>Eimeriorina</taxon>
        <taxon>Sarcocystidae</taxon>
        <taxon>Cystoisospora</taxon>
    </lineage>
</organism>
<evidence type="ECO:0000256" key="3">
    <source>
        <dbReference type="ARBA" id="ARBA00022806"/>
    </source>
</evidence>
<dbReference type="Gene3D" id="3.40.50.300">
    <property type="entry name" value="P-loop containing nucleotide triphosphate hydrolases"/>
    <property type="match status" value="1"/>
</dbReference>
<name>A0A2C6KL10_9APIC</name>
<dbReference type="Pfam" id="PF00271">
    <property type="entry name" value="Helicase_C"/>
    <property type="match status" value="1"/>
</dbReference>
<dbReference type="GO" id="GO:0000462">
    <property type="term" value="P:maturation of SSU-rRNA from tricistronic rRNA transcript (SSU-rRNA, 5.8S rRNA, LSU-rRNA)"/>
    <property type="evidence" value="ECO:0007669"/>
    <property type="project" value="TreeGrafter"/>
</dbReference>
<dbReference type="OrthoDB" id="10253254at2759"/>
<gene>
    <name evidence="7" type="ORF">CSUI_009078</name>
</gene>
<feature type="compositionally biased region" description="Acidic residues" evidence="5">
    <location>
        <begin position="206"/>
        <end position="216"/>
    </location>
</feature>
<feature type="region of interest" description="Disordered" evidence="5">
    <location>
        <begin position="60"/>
        <end position="234"/>
    </location>
</feature>
<dbReference type="PROSITE" id="PS51194">
    <property type="entry name" value="HELICASE_CTER"/>
    <property type="match status" value="1"/>
</dbReference>
<dbReference type="InterPro" id="IPR001650">
    <property type="entry name" value="Helicase_C-like"/>
</dbReference>
<dbReference type="Pfam" id="PF21010">
    <property type="entry name" value="HA2_C"/>
    <property type="match status" value="1"/>
</dbReference>
<proteinExistence type="predicted"/>
<dbReference type="RefSeq" id="XP_067918829.1">
    <property type="nucleotide sequence ID" value="XM_068069197.1"/>
</dbReference>
<evidence type="ECO:0000256" key="2">
    <source>
        <dbReference type="ARBA" id="ARBA00022801"/>
    </source>
</evidence>
<dbReference type="GeneID" id="94432408"/>
<keyword evidence="8" id="KW-1185">Reference proteome</keyword>
<feature type="compositionally biased region" description="Low complexity" evidence="5">
    <location>
        <begin position="88"/>
        <end position="100"/>
    </location>
</feature>
<dbReference type="AlphaFoldDB" id="A0A2C6KL10"/>
<protein>
    <submittedName>
        <fullName evidence="7">Helicase associated domain protein</fullName>
    </submittedName>
</protein>
<reference evidence="7 8" key="1">
    <citation type="journal article" date="2017" name="Int. J. Parasitol.">
        <title>The genome of the protozoan parasite Cystoisospora suis and a reverse vaccinology approach to identify vaccine candidates.</title>
        <authorList>
            <person name="Palmieri N."/>
            <person name="Shrestha A."/>
            <person name="Ruttkowski B."/>
            <person name="Beck T."/>
            <person name="Vogl C."/>
            <person name="Tomley F."/>
            <person name="Blake D.P."/>
            <person name="Joachim A."/>
        </authorList>
    </citation>
    <scope>NUCLEOTIDE SEQUENCE [LARGE SCALE GENOMIC DNA]</scope>
    <source>
        <strain evidence="7 8">Wien I</strain>
    </source>
</reference>
<dbReference type="Gene3D" id="1.20.120.1080">
    <property type="match status" value="1"/>
</dbReference>
<feature type="region of interest" description="Disordered" evidence="5">
    <location>
        <begin position="337"/>
        <end position="362"/>
    </location>
</feature>
<dbReference type="PANTHER" id="PTHR18934">
    <property type="entry name" value="ATP-DEPENDENT RNA HELICASE"/>
    <property type="match status" value="1"/>
</dbReference>
<feature type="region of interest" description="Disordered" evidence="5">
    <location>
        <begin position="569"/>
        <end position="593"/>
    </location>
</feature>
<sequence>MPVSVVASAVSKLPPGSILVFVTGREEVEVVVEALNRWEQRRAQRQPQHTPAIKADLAGRVQDELPNDRGQAAPAGFGRGRGVGSPHATSASRRNSTTTAGVAPQGALQRHHEGQPRPVCEEKGEEEEEGEEAFELPSDSESGDGAREDMDSDASQENSASEAGHEAEEDDSPEFLSFGLEERRKKSGYSGKKGTRPASSWQVVDSESEAEQDADDTSARADNALSSSSSSWEKVDLIKSSAAGGEAQGKGDVVANCLSAHRDGEGETFSGLVPSVFGATSVDQASNSFPSGVGEESEKSSASFSLSVDAACDGPQLPDYTSRSRAQVGWRGAGGAGITSGTKLRKRNRNSTSAEGCVSGAGTPAGDVSGEVLPPSKENDLSLFSQLTAVPLYAALSPREQLRAFRMPEVHERIVIVATNVAETSITLPNVRYVIDTGREKRRVFGGSEDGSRQGTATASCVSSFRVCFITQASALQRAGRAGRVGAGFCYRLYSSSVYEHVFEPHSEPAIARTPLDSLLLYMVNLGISRVSVFPFPSSPPAAALSAARERLVSLGALQPAPAKVARGWQDGKGGALAEDPARDSKFPSGAPGDTCTRLGTRLAALPIPPRYAKMLILASLRSHRLGWDCVGLCCLLVAALSVGELIAPHALQGRRLGTEKLESKANTASSSKNRKCSGPRVGVYGESRSEDEEEE</sequence>
<dbReference type="VEuPathDB" id="ToxoDB:CSUI_009078"/>
<feature type="domain" description="Helicase C-terminal" evidence="6">
    <location>
        <begin position="343"/>
        <end position="527"/>
    </location>
</feature>
<dbReference type="PANTHER" id="PTHR18934:SF99">
    <property type="entry name" value="ATP-DEPENDENT RNA HELICASE DHX37-RELATED"/>
    <property type="match status" value="1"/>
</dbReference>
<keyword evidence="1" id="KW-0547">Nucleotide-binding</keyword>